<organism evidence="4 5">
    <name type="scientific">Ajellomyces capsulatus</name>
    <name type="common">Darling's disease fungus</name>
    <name type="synonym">Histoplasma capsulatum</name>
    <dbReference type="NCBI Taxonomy" id="5037"/>
    <lineage>
        <taxon>Eukaryota</taxon>
        <taxon>Fungi</taxon>
        <taxon>Dikarya</taxon>
        <taxon>Ascomycota</taxon>
        <taxon>Pezizomycotina</taxon>
        <taxon>Eurotiomycetes</taxon>
        <taxon>Eurotiomycetidae</taxon>
        <taxon>Onygenales</taxon>
        <taxon>Ajellomycetaceae</taxon>
        <taxon>Histoplasma</taxon>
    </lineage>
</organism>
<dbReference type="PANTHER" id="PTHR24161">
    <property type="entry name" value="ANK_REP_REGION DOMAIN-CONTAINING PROTEIN-RELATED"/>
    <property type="match status" value="1"/>
</dbReference>
<dbReference type="PRINTS" id="PR01415">
    <property type="entry name" value="ANKYRIN"/>
</dbReference>
<dbReference type="Gene3D" id="1.25.40.20">
    <property type="entry name" value="Ankyrin repeat-containing domain"/>
    <property type="match status" value="1"/>
</dbReference>
<reference evidence="4" key="1">
    <citation type="submission" date="2021-01" db="EMBL/GenBank/DDBJ databases">
        <title>Chromosome-level genome assembly of a human fungal pathogen reveals clustering of transcriptionally co-regulated genes.</title>
        <authorList>
            <person name="Voorhies M."/>
            <person name="Cohen S."/>
            <person name="Shea T.P."/>
            <person name="Petrus S."/>
            <person name="Munoz J.F."/>
            <person name="Poplawski S."/>
            <person name="Goldman W.E."/>
            <person name="Michael T."/>
            <person name="Cuomo C.A."/>
            <person name="Sil A."/>
            <person name="Beyhan S."/>
        </authorList>
    </citation>
    <scope>NUCLEOTIDE SEQUENCE</scope>
    <source>
        <strain evidence="4">WU24</strain>
    </source>
</reference>
<dbReference type="Proteomes" id="UP000663671">
    <property type="component" value="Chromosome 3"/>
</dbReference>
<dbReference type="AlphaFoldDB" id="A0A8A1MP27"/>
<dbReference type="InterPro" id="IPR002110">
    <property type="entry name" value="Ankyrin_rpt"/>
</dbReference>
<gene>
    <name evidence="4" type="ORF">I7I51_07351</name>
</gene>
<keyword evidence="1" id="KW-0677">Repeat</keyword>
<evidence type="ECO:0008006" key="6">
    <source>
        <dbReference type="Google" id="ProtNLM"/>
    </source>
</evidence>
<dbReference type="SMART" id="SM00248">
    <property type="entry name" value="ANK"/>
    <property type="match status" value="3"/>
</dbReference>
<feature type="repeat" description="ANK" evidence="3">
    <location>
        <begin position="49"/>
        <end position="81"/>
    </location>
</feature>
<evidence type="ECO:0000256" key="1">
    <source>
        <dbReference type="ARBA" id="ARBA00022737"/>
    </source>
</evidence>
<sequence>MKLTSREEAINANVLERTSLSLAVDKDPVSEIVKLMMNGKDKIDEPDRLGRTALSWAAERGRVDVVELFLNSGAELERVDKDGRSPLSWAAEGGSLAVVKLMIERGANVNLKDNKGAGPLKWAYWRGKGNDCIALQKLLQKHGASRVREVWLSRFEHCLRNTCLMVKQKLLKKYHQK</sequence>
<dbReference type="PANTHER" id="PTHR24161:SF119">
    <property type="entry name" value="ANKYRIN REPEAT DOMAIN 44"/>
    <property type="match status" value="1"/>
</dbReference>
<evidence type="ECO:0000256" key="2">
    <source>
        <dbReference type="ARBA" id="ARBA00023043"/>
    </source>
</evidence>
<evidence type="ECO:0000313" key="4">
    <source>
        <dbReference type="EMBL" id="QSS66494.1"/>
    </source>
</evidence>
<dbReference type="Pfam" id="PF12796">
    <property type="entry name" value="Ank_2"/>
    <property type="match status" value="1"/>
</dbReference>
<keyword evidence="2 3" id="KW-0040">ANK repeat</keyword>
<dbReference type="PROSITE" id="PS50297">
    <property type="entry name" value="ANK_REP_REGION"/>
    <property type="match status" value="2"/>
</dbReference>
<protein>
    <recommendedName>
        <fullName evidence="6">Ankyrin repeat protein</fullName>
    </recommendedName>
</protein>
<name>A0A8A1MP27_AJECA</name>
<dbReference type="SUPFAM" id="SSF48403">
    <property type="entry name" value="Ankyrin repeat"/>
    <property type="match status" value="1"/>
</dbReference>
<dbReference type="VEuPathDB" id="FungiDB:I7I51_07351"/>
<proteinExistence type="predicted"/>
<dbReference type="InterPro" id="IPR036770">
    <property type="entry name" value="Ankyrin_rpt-contain_sf"/>
</dbReference>
<dbReference type="OrthoDB" id="4188641at2759"/>
<feature type="repeat" description="ANK" evidence="3">
    <location>
        <begin position="82"/>
        <end position="114"/>
    </location>
</feature>
<evidence type="ECO:0000313" key="5">
    <source>
        <dbReference type="Proteomes" id="UP000663671"/>
    </source>
</evidence>
<dbReference type="EMBL" id="CP069115">
    <property type="protein sequence ID" value="QSS66494.1"/>
    <property type="molecule type" value="Genomic_DNA"/>
</dbReference>
<accession>A0A8A1MP27</accession>
<evidence type="ECO:0000256" key="3">
    <source>
        <dbReference type="PROSITE-ProRule" id="PRU00023"/>
    </source>
</evidence>
<dbReference type="PROSITE" id="PS50088">
    <property type="entry name" value="ANK_REPEAT"/>
    <property type="match status" value="2"/>
</dbReference>